<keyword evidence="1" id="KW-0472">Membrane</keyword>
<name>A0ABV9KEV7_9RHOB</name>
<keyword evidence="4" id="KW-1185">Reference proteome</keyword>
<evidence type="ECO:0000256" key="2">
    <source>
        <dbReference type="SAM" id="SignalP"/>
    </source>
</evidence>
<feature type="transmembrane region" description="Helical" evidence="1">
    <location>
        <begin position="200"/>
        <end position="223"/>
    </location>
</feature>
<evidence type="ECO:0000256" key="1">
    <source>
        <dbReference type="SAM" id="Phobius"/>
    </source>
</evidence>
<accession>A0ABV9KEV7</accession>
<sequence length="233" mass="24868">MFTKIALASALAAFLAAPKTADAATFTYEMTLQFIGDQIGELHTPDMGPVCYRHQSCFPDDVRLPLGYFNYLTPGQVLSAAFLITENGLTGANLTATFDGAPMPAYGHGNTPYVRNLGTENLKIDWSGPTTSDWANLDLARRGLTTSAEGEGSSYRSGCSGQPEGFPDGFCGYYGYNSEFSILGYRILDENMNVVSEMPIVPVGASISFAAAGLAGFGALRLVGRRRNRESAG</sequence>
<gene>
    <name evidence="3" type="ORF">ACFO5X_08915</name>
</gene>
<dbReference type="EMBL" id="JBHSGI010000005">
    <property type="protein sequence ID" value="MFC4668672.1"/>
    <property type="molecule type" value="Genomic_DNA"/>
</dbReference>
<organism evidence="3 4">
    <name type="scientific">Seohaeicola nanhaiensis</name>
    <dbReference type="NCBI Taxonomy" id="1387282"/>
    <lineage>
        <taxon>Bacteria</taxon>
        <taxon>Pseudomonadati</taxon>
        <taxon>Pseudomonadota</taxon>
        <taxon>Alphaproteobacteria</taxon>
        <taxon>Rhodobacterales</taxon>
        <taxon>Roseobacteraceae</taxon>
        <taxon>Seohaeicola</taxon>
    </lineage>
</organism>
<feature type="signal peptide" evidence="2">
    <location>
        <begin position="1"/>
        <end position="23"/>
    </location>
</feature>
<keyword evidence="1" id="KW-1133">Transmembrane helix</keyword>
<protein>
    <recommendedName>
        <fullName evidence="5">PEP-CTERM sorting domain-containing protein</fullName>
    </recommendedName>
</protein>
<evidence type="ECO:0008006" key="5">
    <source>
        <dbReference type="Google" id="ProtNLM"/>
    </source>
</evidence>
<dbReference type="Proteomes" id="UP001595973">
    <property type="component" value="Unassembled WGS sequence"/>
</dbReference>
<keyword evidence="1" id="KW-0812">Transmembrane</keyword>
<comment type="caution">
    <text evidence="3">The sequence shown here is derived from an EMBL/GenBank/DDBJ whole genome shotgun (WGS) entry which is preliminary data.</text>
</comment>
<reference evidence="4" key="1">
    <citation type="journal article" date="2019" name="Int. J. Syst. Evol. Microbiol.">
        <title>The Global Catalogue of Microorganisms (GCM) 10K type strain sequencing project: providing services to taxonomists for standard genome sequencing and annotation.</title>
        <authorList>
            <consortium name="The Broad Institute Genomics Platform"/>
            <consortium name="The Broad Institute Genome Sequencing Center for Infectious Disease"/>
            <person name="Wu L."/>
            <person name="Ma J."/>
        </authorList>
    </citation>
    <scope>NUCLEOTIDE SEQUENCE [LARGE SCALE GENOMIC DNA]</scope>
    <source>
        <strain evidence="4">CGMCC 4.7283</strain>
    </source>
</reference>
<evidence type="ECO:0000313" key="4">
    <source>
        <dbReference type="Proteomes" id="UP001595973"/>
    </source>
</evidence>
<keyword evidence="2" id="KW-0732">Signal</keyword>
<evidence type="ECO:0000313" key="3">
    <source>
        <dbReference type="EMBL" id="MFC4668672.1"/>
    </source>
</evidence>
<feature type="chain" id="PRO_5046871273" description="PEP-CTERM sorting domain-containing protein" evidence="2">
    <location>
        <begin position="24"/>
        <end position="233"/>
    </location>
</feature>
<proteinExistence type="predicted"/>
<dbReference type="RefSeq" id="WP_380716998.1">
    <property type="nucleotide sequence ID" value="NZ_JBHSGI010000005.1"/>
</dbReference>